<keyword evidence="3" id="KW-0408">Iron</keyword>
<evidence type="ECO:0000313" key="7">
    <source>
        <dbReference type="Proteomes" id="UP000249341"/>
    </source>
</evidence>
<evidence type="ECO:0000259" key="5">
    <source>
        <dbReference type="PROSITE" id="PS51918"/>
    </source>
</evidence>
<evidence type="ECO:0000256" key="3">
    <source>
        <dbReference type="ARBA" id="ARBA00023004"/>
    </source>
</evidence>
<dbReference type="Proteomes" id="UP000249341">
    <property type="component" value="Unassembled WGS sequence"/>
</dbReference>
<dbReference type="InterPro" id="IPR026335">
    <property type="entry name" value="rSAM_SPASM_FxsB"/>
</dbReference>
<dbReference type="AlphaFoldDB" id="A0A327Z0K9"/>
<dbReference type="SFLD" id="SFLDG01072">
    <property type="entry name" value="dehydrogenase_like"/>
    <property type="match status" value="1"/>
</dbReference>
<dbReference type="GO" id="GO:0016491">
    <property type="term" value="F:oxidoreductase activity"/>
    <property type="evidence" value="ECO:0007669"/>
    <property type="project" value="InterPro"/>
</dbReference>
<dbReference type="PANTHER" id="PTHR43273">
    <property type="entry name" value="ANAEROBIC SULFATASE-MATURATING ENZYME HOMOLOG ASLB-RELATED"/>
    <property type="match status" value="1"/>
</dbReference>
<sequence length="414" mass="45527">MTPATLFGRVRDVQRTMAPWPYAELDVEALKATGWRPKPFSEVILKVHQRCNLACDYCYVYEHADQSWRDRPPAMPGEVRDAAIARIAAHAGRHGLKDLRVVLHGGEPMLYGIDRLTTLAESLRRAVPPGCHVEIGMQTNGVLLTEATVRALVAHRIRVGISLDGTAAAHDQHRRFKDGRGSFSAVARGIDLLRRPEYRNSYSGLLTTVNVNTDPELGYQQLMAFEPPAMDLLLPHATWSDPPPRPMGAPSYAEWLIAFFDRWYADQSPTRVRLFESAIRVLLGGRSDSEQLGLSPSGAIVIESDGDIEQVDALKVAYPGAAATGLNVRTDDLDAALDDPGVVARQIGRAALADECRACPLVEACGGGHYVHRYRAGAGFRSPSVYCTDLDVFVRHVQRTVSADLRRRRSVDGS</sequence>
<keyword evidence="2" id="KW-0479">Metal-binding</keyword>
<comment type="caution">
    <text evidence="6">The sequence shown here is derived from an EMBL/GenBank/DDBJ whole genome shotgun (WGS) entry which is preliminary data.</text>
</comment>
<dbReference type="GO" id="GO:0051536">
    <property type="term" value="F:iron-sulfur cluster binding"/>
    <property type="evidence" value="ECO:0007669"/>
    <property type="project" value="UniProtKB-KW"/>
</dbReference>
<dbReference type="InterPro" id="IPR058240">
    <property type="entry name" value="rSAM_sf"/>
</dbReference>
<organism evidence="6 7">
    <name type="scientific">Actinoplanes lutulentus</name>
    <dbReference type="NCBI Taxonomy" id="1287878"/>
    <lineage>
        <taxon>Bacteria</taxon>
        <taxon>Bacillati</taxon>
        <taxon>Actinomycetota</taxon>
        <taxon>Actinomycetes</taxon>
        <taxon>Micromonosporales</taxon>
        <taxon>Micromonosporaceae</taxon>
        <taxon>Actinoplanes</taxon>
    </lineage>
</organism>
<dbReference type="EMBL" id="QLMJ01000024">
    <property type="protein sequence ID" value="RAK27134.1"/>
    <property type="molecule type" value="Genomic_DNA"/>
</dbReference>
<evidence type="ECO:0000313" key="6">
    <source>
        <dbReference type="EMBL" id="RAK27134.1"/>
    </source>
</evidence>
<dbReference type="GO" id="GO:0046872">
    <property type="term" value="F:metal ion binding"/>
    <property type="evidence" value="ECO:0007669"/>
    <property type="project" value="UniProtKB-KW"/>
</dbReference>
<dbReference type="NCBIfam" id="TIGR04269">
    <property type="entry name" value="SAM_SPASM_FxsB"/>
    <property type="match status" value="1"/>
</dbReference>
<dbReference type="Gene3D" id="3.20.20.70">
    <property type="entry name" value="Aldolase class I"/>
    <property type="match status" value="1"/>
</dbReference>
<keyword evidence="4" id="KW-0411">Iron-sulfur</keyword>
<dbReference type="InterPro" id="IPR013785">
    <property type="entry name" value="Aldolase_TIM"/>
</dbReference>
<evidence type="ECO:0000256" key="4">
    <source>
        <dbReference type="ARBA" id="ARBA00023014"/>
    </source>
</evidence>
<dbReference type="SUPFAM" id="SSF102114">
    <property type="entry name" value="Radical SAM enzymes"/>
    <property type="match status" value="1"/>
</dbReference>
<keyword evidence="7" id="KW-1185">Reference proteome</keyword>
<evidence type="ECO:0000256" key="2">
    <source>
        <dbReference type="ARBA" id="ARBA00022723"/>
    </source>
</evidence>
<reference evidence="6 7" key="1">
    <citation type="submission" date="2018-06" db="EMBL/GenBank/DDBJ databases">
        <title>Genomic Encyclopedia of Type Strains, Phase III (KMG-III): the genomes of soil and plant-associated and newly described type strains.</title>
        <authorList>
            <person name="Whitman W."/>
        </authorList>
    </citation>
    <scope>NUCLEOTIDE SEQUENCE [LARGE SCALE GENOMIC DNA]</scope>
    <source>
        <strain evidence="6 7">CGMCC 4.7090</strain>
    </source>
</reference>
<evidence type="ECO:0000256" key="1">
    <source>
        <dbReference type="ARBA" id="ARBA00022691"/>
    </source>
</evidence>
<dbReference type="PROSITE" id="PS51918">
    <property type="entry name" value="RADICAL_SAM"/>
    <property type="match status" value="1"/>
</dbReference>
<feature type="domain" description="Radical SAM core" evidence="5">
    <location>
        <begin position="35"/>
        <end position="286"/>
    </location>
</feature>
<dbReference type="PANTHER" id="PTHR43273:SF8">
    <property type="entry name" value="RADICAL SAM DOMAIN PROTEIN"/>
    <property type="match status" value="1"/>
</dbReference>
<accession>A0A327Z0K9</accession>
<keyword evidence="1" id="KW-0949">S-adenosyl-L-methionine</keyword>
<dbReference type="CDD" id="cd01335">
    <property type="entry name" value="Radical_SAM"/>
    <property type="match status" value="1"/>
</dbReference>
<gene>
    <name evidence="6" type="ORF">B0I29_12421</name>
</gene>
<name>A0A327Z0K9_9ACTN</name>
<proteinExistence type="predicted"/>
<dbReference type="SFLD" id="SFLDG01386">
    <property type="entry name" value="main_SPASM_domain-containing"/>
    <property type="match status" value="1"/>
</dbReference>
<dbReference type="SFLD" id="SFLDG01067">
    <property type="entry name" value="SPASM/twitch_domain_containing"/>
    <property type="match status" value="1"/>
</dbReference>
<dbReference type="Pfam" id="PF04055">
    <property type="entry name" value="Radical_SAM"/>
    <property type="match status" value="1"/>
</dbReference>
<protein>
    <recommendedName>
        <fullName evidence="5">Radical SAM core domain-containing protein</fullName>
    </recommendedName>
</protein>
<dbReference type="InterPro" id="IPR023867">
    <property type="entry name" value="Sulphatase_maturase_rSAM"/>
</dbReference>
<dbReference type="SFLD" id="SFLDS00029">
    <property type="entry name" value="Radical_SAM"/>
    <property type="match status" value="1"/>
</dbReference>
<dbReference type="InterPro" id="IPR007197">
    <property type="entry name" value="rSAM"/>
</dbReference>